<organism evidence="2 3">
    <name type="scientific">Stackebrandtia endophytica</name>
    <dbReference type="NCBI Taxonomy" id="1496996"/>
    <lineage>
        <taxon>Bacteria</taxon>
        <taxon>Bacillati</taxon>
        <taxon>Actinomycetota</taxon>
        <taxon>Actinomycetes</taxon>
        <taxon>Glycomycetales</taxon>
        <taxon>Glycomycetaceae</taxon>
        <taxon>Stackebrandtia</taxon>
    </lineage>
</organism>
<dbReference type="Proteomes" id="UP000317043">
    <property type="component" value="Unassembled WGS sequence"/>
</dbReference>
<dbReference type="InterPro" id="IPR054485">
    <property type="entry name" value="FlK-like_dom"/>
</dbReference>
<comment type="caution">
    <text evidence="2">The sequence shown here is derived from an EMBL/GenBank/DDBJ whole genome shotgun (WGS) entry which is preliminary data.</text>
</comment>
<dbReference type="InParanoid" id="A0A543AQU9"/>
<dbReference type="PANTHER" id="PTHR36934:SF1">
    <property type="entry name" value="THIOESTERASE DOMAIN-CONTAINING PROTEIN"/>
    <property type="match status" value="1"/>
</dbReference>
<proteinExistence type="predicted"/>
<gene>
    <name evidence="2" type="ORF">FB566_0406</name>
</gene>
<reference evidence="2 3" key="1">
    <citation type="submission" date="2019-06" db="EMBL/GenBank/DDBJ databases">
        <title>Sequencing the genomes of 1000 actinobacteria strains.</title>
        <authorList>
            <person name="Klenk H.-P."/>
        </authorList>
    </citation>
    <scope>NUCLEOTIDE SEQUENCE [LARGE SCALE GENOMIC DNA]</scope>
    <source>
        <strain evidence="2 3">DSM 45928</strain>
    </source>
</reference>
<protein>
    <submittedName>
        <fullName evidence="2">Putative thioesterase</fullName>
    </submittedName>
</protein>
<accession>A0A543AQU9</accession>
<dbReference type="Gene3D" id="3.10.129.10">
    <property type="entry name" value="Hotdog Thioesterase"/>
    <property type="match status" value="1"/>
</dbReference>
<dbReference type="EMBL" id="VFOW01000001">
    <property type="protein sequence ID" value="TQL74916.1"/>
    <property type="molecule type" value="Genomic_DNA"/>
</dbReference>
<dbReference type="Pfam" id="PF22636">
    <property type="entry name" value="FlK"/>
    <property type="match status" value="1"/>
</dbReference>
<evidence type="ECO:0000313" key="2">
    <source>
        <dbReference type="EMBL" id="TQL74916.1"/>
    </source>
</evidence>
<dbReference type="InterPro" id="IPR029069">
    <property type="entry name" value="HotDog_dom_sf"/>
</dbReference>
<dbReference type="InterPro" id="IPR025540">
    <property type="entry name" value="FlK"/>
</dbReference>
<sequence length="132" mass="14136">MEPLLPDQVTGQVTTVVDEADTAQTMGSGDVPVLSTPRVLALAEAATMAALTRRIPTRLSTVGIEATLRHVRAVPVGDRVIAKVVLRQRDGSRLTFDFSLTTAEADPVADGSIVRQLVDREDFLARVRGDAD</sequence>
<keyword evidence="3" id="KW-1185">Reference proteome</keyword>
<dbReference type="SUPFAM" id="SSF54637">
    <property type="entry name" value="Thioesterase/thiol ester dehydrase-isomerase"/>
    <property type="match status" value="1"/>
</dbReference>
<evidence type="ECO:0000313" key="3">
    <source>
        <dbReference type="Proteomes" id="UP000317043"/>
    </source>
</evidence>
<dbReference type="PANTHER" id="PTHR36934">
    <property type="entry name" value="BLR0278 PROTEIN"/>
    <property type="match status" value="1"/>
</dbReference>
<dbReference type="AlphaFoldDB" id="A0A543AQU9"/>
<name>A0A543AQU9_9ACTN</name>
<evidence type="ECO:0000259" key="1">
    <source>
        <dbReference type="Pfam" id="PF22636"/>
    </source>
</evidence>
<feature type="domain" description="Fluoroacetyl-CoA-specific thioesterase-like" evidence="1">
    <location>
        <begin position="17"/>
        <end position="121"/>
    </location>
</feature>